<feature type="domain" description="Uracil-DNA glycosylase-like" evidence="1">
    <location>
        <begin position="48"/>
        <end position="240"/>
    </location>
</feature>
<protein>
    <recommendedName>
        <fullName evidence="1">Uracil-DNA glycosylase-like domain-containing protein</fullName>
    </recommendedName>
</protein>
<dbReference type="RefSeq" id="WP_154532308.1">
    <property type="nucleotide sequence ID" value="NZ_JAQXTV010000038.1"/>
</dbReference>
<reference evidence="2 3" key="1">
    <citation type="submission" date="2019-08" db="EMBL/GenBank/DDBJ databases">
        <title>In-depth cultivation of the pig gut microbiome towards novel bacterial diversity and tailored functional studies.</title>
        <authorList>
            <person name="Wylensek D."/>
            <person name="Hitch T.C.A."/>
            <person name="Clavel T."/>
        </authorList>
    </citation>
    <scope>NUCLEOTIDE SEQUENCE [LARGE SCALE GENOMIC DNA]</scope>
    <source>
        <strain evidence="2 3">WCA-383-APC-5B</strain>
    </source>
</reference>
<name>A0A7X2N0C6_9CLOT</name>
<gene>
    <name evidence="2" type="ORF">FYJ33_13665</name>
</gene>
<keyword evidence="3" id="KW-1185">Reference proteome</keyword>
<dbReference type="Pfam" id="PF03167">
    <property type="entry name" value="UDG"/>
    <property type="match status" value="1"/>
</dbReference>
<dbReference type="Proteomes" id="UP000460287">
    <property type="component" value="Unassembled WGS sequence"/>
</dbReference>
<dbReference type="EMBL" id="VULX01000030">
    <property type="protein sequence ID" value="MSR92409.1"/>
    <property type="molecule type" value="Genomic_DNA"/>
</dbReference>
<dbReference type="AlphaFoldDB" id="A0A7X2N0C6"/>
<sequence>MKKTIEDYVDKIMKLPVKSKYDKSELLGHDFLVEKEGDIEIYYAPHNDYINPHAKIFIVGITPGFQQMSTAIAEARKELEKGTDFEEIKYLCKKAGRFSGSLRKNIISMLDELKLNEKFGIESCSELFEEKDNILHTVSLIPYSVFVKKQNYSGHTPKLLKSGFLMNYVRNNFVEELRNLDNAKDILIIPLGRAVEDVLLELSSEGIISEEQILIGFPHPSGANVNRAVQFSENKEKMISKINKYRIHKDK</sequence>
<dbReference type="InterPro" id="IPR036895">
    <property type="entry name" value="Uracil-DNA_glycosylase-like_sf"/>
</dbReference>
<evidence type="ECO:0000313" key="2">
    <source>
        <dbReference type="EMBL" id="MSR92409.1"/>
    </source>
</evidence>
<accession>A0A7X2N0C6</accession>
<proteinExistence type="predicted"/>
<evidence type="ECO:0000259" key="1">
    <source>
        <dbReference type="Pfam" id="PF03167"/>
    </source>
</evidence>
<dbReference type="InterPro" id="IPR005122">
    <property type="entry name" value="Uracil-DNA_glycosylase-like"/>
</dbReference>
<evidence type="ECO:0000313" key="3">
    <source>
        <dbReference type="Proteomes" id="UP000460287"/>
    </source>
</evidence>
<dbReference type="SUPFAM" id="SSF52141">
    <property type="entry name" value="Uracil-DNA glycosylase-like"/>
    <property type="match status" value="1"/>
</dbReference>
<organism evidence="2 3">
    <name type="scientific">Inconstantimicrobium porci</name>
    <dbReference type="NCBI Taxonomy" id="2652291"/>
    <lineage>
        <taxon>Bacteria</taxon>
        <taxon>Bacillati</taxon>
        <taxon>Bacillota</taxon>
        <taxon>Clostridia</taxon>
        <taxon>Eubacteriales</taxon>
        <taxon>Clostridiaceae</taxon>
        <taxon>Inconstantimicrobium</taxon>
    </lineage>
</organism>
<comment type="caution">
    <text evidence="2">The sequence shown here is derived from an EMBL/GenBank/DDBJ whole genome shotgun (WGS) entry which is preliminary data.</text>
</comment>